<keyword evidence="2" id="KW-0812">Transmembrane</keyword>
<name>A0A814C1Y9_9BILA</name>
<keyword evidence="4" id="KW-1185">Reference proteome</keyword>
<feature type="transmembrane region" description="Helical" evidence="2">
    <location>
        <begin position="34"/>
        <end position="53"/>
    </location>
</feature>
<comment type="caution">
    <text evidence="3">The sequence shown here is derived from an EMBL/GenBank/DDBJ whole genome shotgun (WGS) entry which is preliminary data.</text>
</comment>
<evidence type="ECO:0000256" key="1">
    <source>
        <dbReference type="SAM" id="MobiDB-lite"/>
    </source>
</evidence>
<accession>A0A814C1Y9</accession>
<feature type="region of interest" description="Disordered" evidence="1">
    <location>
        <begin position="90"/>
        <end position="140"/>
    </location>
</feature>
<dbReference type="Proteomes" id="UP000663879">
    <property type="component" value="Unassembled WGS sequence"/>
</dbReference>
<evidence type="ECO:0000256" key="2">
    <source>
        <dbReference type="SAM" id="Phobius"/>
    </source>
</evidence>
<sequence length="256" mass="30124">MVINSQKRPNPPPTWYDNTNRVIMETWISNKQSLMVGFTMTLSFILIYIVNNVKQRRLETQVKESMELIRNLINDKPRITTQVICSNVNSNKASSHKQETNEITNESSLVTVPRSTTQVKKSTFNARDSRSNLENTQENKVEPWTRFNSTLLSITPTKTFRFEAEPLAPDRTYNFDESTILDNKRRIRFEDKEEPERSITMYPFLFAKPPEKFNPKRCDVRQSMREFDKFLQSHNITSNKMNIVLSYLDNESRRIV</sequence>
<organism evidence="3 4">
    <name type="scientific">Brachionus calyciflorus</name>
    <dbReference type="NCBI Taxonomy" id="104777"/>
    <lineage>
        <taxon>Eukaryota</taxon>
        <taxon>Metazoa</taxon>
        <taxon>Spiralia</taxon>
        <taxon>Gnathifera</taxon>
        <taxon>Rotifera</taxon>
        <taxon>Eurotatoria</taxon>
        <taxon>Monogononta</taxon>
        <taxon>Pseudotrocha</taxon>
        <taxon>Ploima</taxon>
        <taxon>Brachionidae</taxon>
        <taxon>Brachionus</taxon>
    </lineage>
</organism>
<reference evidence="3" key="1">
    <citation type="submission" date="2021-02" db="EMBL/GenBank/DDBJ databases">
        <authorList>
            <person name="Nowell W R."/>
        </authorList>
    </citation>
    <scope>NUCLEOTIDE SEQUENCE</scope>
    <source>
        <strain evidence="3">Ploen Becks lab</strain>
    </source>
</reference>
<protein>
    <submittedName>
        <fullName evidence="3">Uncharacterized protein</fullName>
    </submittedName>
</protein>
<gene>
    <name evidence="3" type="ORF">OXX778_LOCUS13149</name>
</gene>
<evidence type="ECO:0000313" key="4">
    <source>
        <dbReference type="Proteomes" id="UP000663879"/>
    </source>
</evidence>
<keyword evidence="2" id="KW-0472">Membrane</keyword>
<evidence type="ECO:0000313" key="3">
    <source>
        <dbReference type="EMBL" id="CAF0935720.1"/>
    </source>
</evidence>
<feature type="compositionally biased region" description="Polar residues" evidence="1">
    <location>
        <begin position="101"/>
        <end position="126"/>
    </location>
</feature>
<dbReference type="EMBL" id="CAJNOC010002481">
    <property type="protein sequence ID" value="CAF0935720.1"/>
    <property type="molecule type" value="Genomic_DNA"/>
</dbReference>
<feature type="compositionally biased region" description="Basic and acidic residues" evidence="1">
    <location>
        <begin position="127"/>
        <end position="140"/>
    </location>
</feature>
<keyword evidence="2" id="KW-1133">Transmembrane helix</keyword>
<proteinExistence type="predicted"/>
<dbReference type="AlphaFoldDB" id="A0A814C1Y9"/>